<dbReference type="OrthoDB" id="64281at2759"/>
<feature type="domain" description="DUF7492" evidence="3">
    <location>
        <begin position="19"/>
        <end position="107"/>
    </location>
</feature>
<evidence type="ECO:0000256" key="2">
    <source>
        <dbReference type="SAM" id="SignalP"/>
    </source>
</evidence>
<keyword evidence="5" id="KW-1185">Reference proteome</keyword>
<protein>
    <recommendedName>
        <fullName evidence="3">DUF7492 domain-containing protein</fullName>
    </recommendedName>
</protein>
<feature type="region of interest" description="Disordered" evidence="1">
    <location>
        <begin position="264"/>
        <end position="286"/>
    </location>
</feature>
<sequence length="330" mass="35188">MRFALASALVFCMTATTVLAHSWVDCVKYDPNNQLCLGYARGYPGRQNAQTNDIYTYLFDGSPASQPMCNAAQQSVMNYTDQFPMATVQPGEVIYTTWEQNGHLNDANPTKIQILYYPTASQNFADVSERNTAPVAGEMVFATSQNCYNAQDPNSACMGSWTVPKDLVPGQTYHFVWFWYFNANPAGQWYSTCFDLNVEGASHVVQGGAMADLLAIGEPNLSYINGFTDQVRMEVADVTTLTGNSSPASSAAVSSAATSSSMYSSSESSAAPTSSEPASLPMPTEYTATSVAPATTAVTSVEAAVTTSSASLATNSASKCRPRPTTAMSS</sequence>
<feature type="region of interest" description="Disordered" evidence="1">
    <location>
        <begin position="307"/>
        <end position="330"/>
    </location>
</feature>
<keyword evidence="2" id="KW-0732">Signal</keyword>
<evidence type="ECO:0000313" key="5">
    <source>
        <dbReference type="Proteomes" id="UP001140172"/>
    </source>
</evidence>
<dbReference type="PANTHER" id="PTHR35559">
    <property type="entry name" value="CHITIN-BINDING TYPE-4 DOMAIN-CONTAINING PROTEIN"/>
    <property type="match status" value="1"/>
</dbReference>
<proteinExistence type="predicted"/>
<feature type="compositionally biased region" description="Low complexity" evidence="1">
    <location>
        <begin position="307"/>
        <end position="318"/>
    </location>
</feature>
<name>A0A9W8HKW5_9FUNG</name>
<evidence type="ECO:0000313" key="4">
    <source>
        <dbReference type="EMBL" id="KAJ2787513.1"/>
    </source>
</evidence>
<dbReference type="InterPro" id="IPR055915">
    <property type="entry name" value="DUF7492"/>
</dbReference>
<feature type="compositionally biased region" description="Low complexity" evidence="1">
    <location>
        <begin position="264"/>
        <end position="279"/>
    </location>
</feature>
<gene>
    <name evidence="4" type="ORF">GGI15_000644</name>
</gene>
<comment type="caution">
    <text evidence="4">The sequence shown here is derived from an EMBL/GenBank/DDBJ whole genome shotgun (WGS) entry which is preliminary data.</text>
</comment>
<dbReference type="Pfam" id="PF24320">
    <property type="entry name" value="DUF7492"/>
    <property type="match status" value="1"/>
</dbReference>
<feature type="signal peptide" evidence="2">
    <location>
        <begin position="1"/>
        <end position="20"/>
    </location>
</feature>
<dbReference type="Proteomes" id="UP001140172">
    <property type="component" value="Unassembled WGS sequence"/>
</dbReference>
<dbReference type="AlphaFoldDB" id="A0A9W8HKW5"/>
<dbReference type="EMBL" id="JANBUM010000020">
    <property type="protein sequence ID" value="KAJ2787513.1"/>
    <property type="molecule type" value="Genomic_DNA"/>
</dbReference>
<organism evidence="4 5">
    <name type="scientific">Coemansia interrupta</name>
    <dbReference type="NCBI Taxonomy" id="1126814"/>
    <lineage>
        <taxon>Eukaryota</taxon>
        <taxon>Fungi</taxon>
        <taxon>Fungi incertae sedis</taxon>
        <taxon>Zoopagomycota</taxon>
        <taxon>Kickxellomycotina</taxon>
        <taxon>Kickxellomycetes</taxon>
        <taxon>Kickxellales</taxon>
        <taxon>Kickxellaceae</taxon>
        <taxon>Coemansia</taxon>
    </lineage>
</organism>
<feature type="chain" id="PRO_5040916721" description="DUF7492 domain-containing protein" evidence="2">
    <location>
        <begin position="21"/>
        <end position="330"/>
    </location>
</feature>
<evidence type="ECO:0000256" key="1">
    <source>
        <dbReference type="SAM" id="MobiDB-lite"/>
    </source>
</evidence>
<reference evidence="4" key="1">
    <citation type="submission" date="2022-07" db="EMBL/GenBank/DDBJ databases">
        <title>Phylogenomic reconstructions and comparative analyses of Kickxellomycotina fungi.</title>
        <authorList>
            <person name="Reynolds N.K."/>
            <person name="Stajich J.E."/>
            <person name="Barry K."/>
            <person name="Grigoriev I.V."/>
            <person name="Crous P."/>
            <person name="Smith M.E."/>
        </authorList>
    </citation>
    <scope>NUCLEOTIDE SEQUENCE</scope>
    <source>
        <strain evidence="4">BCRC 34489</strain>
    </source>
</reference>
<accession>A0A9W8HKW5</accession>
<evidence type="ECO:0000259" key="3">
    <source>
        <dbReference type="Pfam" id="PF24320"/>
    </source>
</evidence>
<dbReference type="PANTHER" id="PTHR35559:SF1">
    <property type="entry name" value="CHITIN-BINDING TYPE-4 DOMAIN-CONTAINING PROTEIN"/>
    <property type="match status" value="1"/>
</dbReference>